<dbReference type="AlphaFoldDB" id="A0A3P7JMZ2"/>
<protein>
    <submittedName>
        <fullName evidence="1">Uncharacterized protein</fullName>
    </submittedName>
</protein>
<reference evidence="1 2" key="1">
    <citation type="submission" date="2018-11" db="EMBL/GenBank/DDBJ databases">
        <authorList>
            <consortium name="Pathogen Informatics"/>
        </authorList>
    </citation>
    <scope>NUCLEOTIDE SEQUENCE [LARGE SCALE GENOMIC DNA]</scope>
</reference>
<dbReference type="EMBL" id="UYYB01099503">
    <property type="protein sequence ID" value="VDM77547.1"/>
    <property type="molecule type" value="Genomic_DNA"/>
</dbReference>
<proteinExistence type="predicted"/>
<organism evidence="1 2">
    <name type="scientific">Strongylus vulgaris</name>
    <name type="common">Blood worm</name>
    <dbReference type="NCBI Taxonomy" id="40348"/>
    <lineage>
        <taxon>Eukaryota</taxon>
        <taxon>Metazoa</taxon>
        <taxon>Ecdysozoa</taxon>
        <taxon>Nematoda</taxon>
        <taxon>Chromadorea</taxon>
        <taxon>Rhabditida</taxon>
        <taxon>Rhabditina</taxon>
        <taxon>Rhabditomorpha</taxon>
        <taxon>Strongyloidea</taxon>
        <taxon>Strongylidae</taxon>
        <taxon>Strongylus</taxon>
    </lineage>
</organism>
<sequence>MATFMLAVLDNPRPMAPAFVTTAQREEKREREGIGEVFRDTASIRRDVWRHSLVVGSSTAHLMPTFCHRRRFSSSSCSIF</sequence>
<evidence type="ECO:0000313" key="1">
    <source>
        <dbReference type="EMBL" id="VDM77547.1"/>
    </source>
</evidence>
<accession>A0A3P7JMZ2</accession>
<evidence type="ECO:0000313" key="2">
    <source>
        <dbReference type="Proteomes" id="UP000270094"/>
    </source>
</evidence>
<keyword evidence="2" id="KW-1185">Reference proteome</keyword>
<dbReference type="Proteomes" id="UP000270094">
    <property type="component" value="Unassembled WGS sequence"/>
</dbReference>
<name>A0A3P7JMZ2_STRVU</name>
<gene>
    <name evidence="1" type="ORF">SVUK_LOCUS12545</name>
</gene>